<evidence type="ECO:0000313" key="1">
    <source>
        <dbReference type="EMBL" id="GLD56422.1"/>
    </source>
</evidence>
<reference evidence="1" key="1">
    <citation type="submission" date="2022-08" db="EMBL/GenBank/DDBJ databases">
        <title>Genome sequencing of akame (Lates japonicus).</title>
        <authorList>
            <person name="Hashiguchi Y."/>
            <person name="Takahashi H."/>
        </authorList>
    </citation>
    <scope>NUCLEOTIDE SEQUENCE</scope>
    <source>
        <strain evidence="1">Kochi</strain>
    </source>
</reference>
<dbReference type="EMBL" id="BRZM01000024">
    <property type="protein sequence ID" value="GLD56422.1"/>
    <property type="molecule type" value="Genomic_DNA"/>
</dbReference>
<keyword evidence="2" id="KW-1185">Reference proteome</keyword>
<gene>
    <name evidence="1" type="ORF">AKAME5_000877100</name>
</gene>
<dbReference type="Proteomes" id="UP001279410">
    <property type="component" value="Unassembled WGS sequence"/>
</dbReference>
<organism evidence="1 2">
    <name type="scientific">Lates japonicus</name>
    <name type="common">Japanese lates</name>
    <dbReference type="NCBI Taxonomy" id="270547"/>
    <lineage>
        <taxon>Eukaryota</taxon>
        <taxon>Metazoa</taxon>
        <taxon>Chordata</taxon>
        <taxon>Craniata</taxon>
        <taxon>Vertebrata</taxon>
        <taxon>Euteleostomi</taxon>
        <taxon>Actinopterygii</taxon>
        <taxon>Neopterygii</taxon>
        <taxon>Teleostei</taxon>
        <taxon>Neoteleostei</taxon>
        <taxon>Acanthomorphata</taxon>
        <taxon>Carangaria</taxon>
        <taxon>Carangaria incertae sedis</taxon>
        <taxon>Centropomidae</taxon>
        <taxon>Lates</taxon>
    </lineage>
</organism>
<evidence type="ECO:0000313" key="2">
    <source>
        <dbReference type="Proteomes" id="UP001279410"/>
    </source>
</evidence>
<dbReference type="AlphaFoldDB" id="A0AAD3MMA8"/>
<proteinExistence type="predicted"/>
<accession>A0AAD3MMA8</accession>
<evidence type="ECO:0008006" key="3">
    <source>
        <dbReference type="Google" id="ProtNLM"/>
    </source>
</evidence>
<protein>
    <recommendedName>
        <fullName evidence="3">Reverse transcriptase domain-containing protein</fullName>
    </recommendedName>
</protein>
<sequence length="73" mass="7815">MKFTTCHLDPVPSPLTKAHLPSLIPLITNIINTSLTTGSVPSSLKLDLDLDPSAAFDTIDHSNHLQSFFGITG</sequence>
<comment type="caution">
    <text evidence="1">The sequence shown here is derived from an EMBL/GenBank/DDBJ whole genome shotgun (WGS) entry which is preliminary data.</text>
</comment>
<name>A0AAD3MMA8_LATJO</name>